<reference evidence="1 2" key="1">
    <citation type="journal article" date="2013" name="PLoS Genet.">
        <title>Distinctive expansion of potential virulence genes in the genome of the oomycete fish pathogen Saprolegnia parasitica.</title>
        <authorList>
            <person name="Jiang R.H."/>
            <person name="de Bruijn I."/>
            <person name="Haas B.J."/>
            <person name="Belmonte R."/>
            <person name="Lobach L."/>
            <person name="Christie J."/>
            <person name="van den Ackerveken G."/>
            <person name="Bottin A."/>
            <person name="Bulone V."/>
            <person name="Diaz-Moreno S.M."/>
            <person name="Dumas B."/>
            <person name="Fan L."/>
            <person name="Gaulin E."/>
            <person name="Govers F."/>
            <person name="Grenville-Briggs L.J."/>
            <person name="Horner N.R."/>
            <person name="Levin J.Z."/>
            <person name="Mammella M."/>
            <person name="Meijer H.J."/>
            <person name="Morris P."/>
            <person name="Nusbaum C."/>
            <person name="Oome S."/>
            <person name="Phillips A.J."/>
            <person name="van Rooyen D."/>
            <person name="Rzeszutek E."/>
            <person name="Saraiva M."/>
            <person name="Secombes C.J."/>
            <person name="Seidl M.F."/>
            <person name="Snel B."/>
            <person name="Stassen J.H."/>
            <person name="Sykes S."/>
            <person name="Tripathy S."/>
            <person name="van den Berg H."/>
            <person name="Vega-Arreguin J.C."/>
            <person name="Wawra S."/>
            <person name="Young S.K."/>
            <person name="Zeng Q."/>
            <person name="Dieguez-Uribeondo J."/>
            <person name="Russ C."/>
            <person name="Tyler B.M."/>
            <person name="van West P."/>
        </authorList>
    </citation>
    <scope>NUCLEOTIDE SEQUENCE [LARGE SCALE GENOMIC DNA]</scope>
    <source>
        <strain evidence="1 2">CBS 223.65</strain>
    </source>
</reference>
<dbReference type="RefSeq" id="XP_012202976.1">
    <property type="nucleotide sequence ID" value="XM_012347586.1"/>
</dbReference>
<name>A0A067C689_SAPPC</name>
<protein>
    <submittedName>
        <fullName evidence="1">Uncharacterized protein</fullName>
    </submittedName>
</protein>
<dbReference type="VEuPathDB" id="FungiDB:SPRG_08345"/>
<evidence type="ECO:0000313" key="2">
    <source>
        <dbReference type="Proteomes" id="UP000030745"/>
    </source>
</evidence>
<dbReference type="AlphaFoldDB" id="A0A067C689"/>
<organism evidence="1 2">
    <name type="scientific">Saprolegnia parasitica (strain CBS 223.65)</name>
    <dbReference type="NCBI Taxonomy" id="695850"/>
    <lineage>
        <taxon>Eukaryota</taxon>
        <taxon>Sar</taxon>
        <taxon>Stramenopiles</taxon>
        <taxon>Oomycota</taxon>
        <taxon>Saprolegniomycetes</taxon>
        <taxon>Saprolegniales</taxon>
        <taxon>Saprolegniaceae</taxon>
        <taxon>Saprolegnia</taxon>
    </lineage>
</organism>
<dbReference type="KEGG" id="spar:SPRG_08345"/>
<dbReference type="OrthoDB" id="10319905at2759"/>
<gene>
    <name evidence="1" type="ORF">SPRG_08345</name>
</gene>
<dbReference type="OMA" id="RIRFPNC"/>
<keyword evidence="2" id="KW-1185">Reference proteome</keyword>
<sequence>MEKSSTFRIQLVQHGPSGLQVLRKKVLLRIDADGVAIAGQRLPAPDHLVQKRRLLRLYLPNAHETTVRFADSVGVDACTDQLRIRFPDCRLLPAAAAMPATTDNEADPPSLDEMASMFMYDPGFRRLVQDLHVQIAANEVAGGSMHAIS</sequence>
<proteinExistence type="predicted"/>
<evidence type="ECO:0000313" key="1">
    <source>
        <dbReference type="EMBL" id="KDO26269.1"/>
    </source>
</evidence>
<accession>A0A067C689</accession>
<dbReference type="GeneID" id="24130571"/>
<dbReference type="Proteomes" id="UP000030745">
    <property type="component" value="Unassembled WGS sequence"/>
</dbReference>
<dbReference type="EMBL" id="KK583225">
    <property type="protein sequence ID" value="KDO26269.1"/>
    <property type="molecule type" value="Genomic_DNA"/>
</dbReference>